<evidence type="ECO:0000256" key="4">
    <source>
        <dbReference type="ARBA" id="ARBA00022691"/>
    </source>
</evidence>
<dbReference type="InterPro" id="IPR004556">
    <property type="entry name" value="HemK-like"/>
</dbReference>
<dbReference type="EC" id="2.1.1.297" evidence="1"/>
<dbReference type="PANTHER" id="PTHR18895">
    <property type="entry name" value="HEMK METHYLTRANSFERASE"/>
    <property type="match status" value="1"/>
</dbReference>
<name>A0A6J7J3H0_9ZZZZ</name>
<keyword evidence="3" id="KW-0808">Transferase</keyword>
<dbReference type="AlphaFoldDB" id="A0A6J7J3H0"/>
<evidence type="ECO:0000256" key="3">
    <source>
        <dbReference type="ARBA" id="ARBA00022679"/>
    </source>
</evidence>
<dbReference type="Pfam" id="PF05175">
    <property type="entry name" value="MTS"/>
    <property type="match status" value="1"/>
</dbReference>
<dbReference type="CDD" id="cd02440">
    <property type="entry name" value="AdoMet_MTases"/>
    <property type="match status" value="1"/>
</dbReference>
<dbReference type="InterPro" id="IPR029063">
    <property type="entry name" value="SAM-dependent_MTases_sf"/>
</dbReference>
<sequence length="328" mass="34987">MSVDIDRTMGGRATIRDVLFDAERRLAAVGVPSPSVDAAEIVAFAMGTTRGRLILQDPIGSDERVQIERLLTKRLSRVPLQHLIGTVGFRYLEVSVGMGVFIPRPETELVAEAAIRELKLQPDGHRIGVDLCAGSGAIAISLATEAPGSVIHAVELSDDAIVWTRRNVARHEQLIGDAASRVEVLHDDSCAAADPGHGLSSLAGQVAVVVSNPPYVPSGMVPREPEVRDHEPKIALYGGEDGLDIVRGVLRTAAILLRPGGLLVIEHSDMQGVEAGPKGVPGAAREMTTDDELATMTSILPGRPVWTKVADRSDLAGRPRFTVARRVE</sequence>
<proteinExistence type="predicted"/>
<dbReference type="PROSITE" id="PS00092">
    <property type="entry name" value="N6_MTASE"/>
    <property type="match status" value="1"/>
</dbReference>
<dbReference type="InterPro" id="IPR007848">
    <property type="entry name" value="Small_mtfrase_dom"/>
</dbReference>
<keyword evidence="4" id="KW-0949">S-adenosyl-L-methionine</keyword>
<gene>
    <name evidence="8" type="ORF">UFOPK3720_01078</name>
</gene>
<dbReference type="Gene3D" id="3.40.50.150">
    <property type="entry name" value="Vaccinia Virus protein VP39"/>
    <property type="match status" value="1"/>
</dbReference>
<evidence type="ECO:0000256" key="5">
    <source>
        <dbReference type="ARBA" id="ARBA00048391"/>
    </source>
</evidence>
<protein>
    <recommendedName>
        <fullName evidence="1">peptide chain release factor N(5)-glutamine methyltransferase</fullName>
        <ecNumber evidence="1">2.1.1.297</ecNumber>
    </recommendedName>
</protein>
<reference evidence="8" key="1">
    <citation type="submission" date="2020-05" db="EMBL/GenBank/DDBJ databases">
        <authorList>
            <person name="Chiriac C."/>
            <person name="Salcher M."/>
            <person name="Ghai R."/>
            <person name="Kavagutti S V."/>
        </authorList>
    </citation>
    <scope>NUCLEOTIDE SEQUENCE</scope>
</reference>
<evidence type="ECO:0000256" key="1">
    <source>
        <dbReference type="ARBA" id="ARBA00012771"/>
    </source>
</evidence>
<dbReference type="Pfam" id="PF17827">
    <property type="entry name" value="PrmC_N"/>
    <property type="match status" value="1"/>
</dbReference>
<organism evidence="8">
    <name type="scientific">freshwater metagenome</name>
    <dbReference type="NCBI Taxonomy" id="449393"/>
    <lineage>
        <taxon>unclassified sequences</taxon>
        <taxon>metagenomes</taxon>
        <taxon>ecological metagenomes</taxon>
    </lineage>
</organism>
<dbReference type="NCBIfam" id="TIGR00536">
    <property type="entry name" value="hemK_fam"/>
    <property type="match status" value="1"/>
</dbReference>
<dbReference type="Gene3D" id="1.10.8.10">
    <property type="entry name" value="DNA helicase RuvA subunit, C-terminal domain"/>
    <property type="match status" value="1"/>
</dbReference>
<dbReference type="InterPro" id="IPR002052">
    <property type="entry name" value="DNA_methylase_N6_adenine_CS"/>
</dbReference>
<comment type="catalytic activity">
    <reaction evidence="5">
        <text>L-glutaminyl-[peptide chain release factor] + S-adenosyl-L-methionine = N(5)-methyl-L-glutaminyl-[peptide chain release factor] + S-adenosyl-L-homocysteine + H(+)</text>
        <dbReference type="Rhea" id="RHEA:42896"/>
        <dbReference type="Rhea" id="RHEA-COMP:10271"/>
        <dbReference type="Rhea" id="RHEA-COMP:10272"/>
        <dbReference type="ChEBI" id="CHEBI:15378"/>
        <dbReference type="ChEBI" id="CHEBI:30011"/>
        <dbReference type="ChEBI" id="CHEBI:57856"/>
        <dbReference type="ChEBI" id="CHEBI:59789"/>
        <dbReference type="ChEBI" id="CHEBI:61891"/>
        <dbReference type="EC" id="2.1.1.297"/>
    </reaction>
</comment>
<evidence type="ECO:0000256" key="2">
    <source>
        <dbReference type="ARBA" id="ARBA00022603"/>
    </source>
</evidence>
<evidence type="ECO:0000259" key="6">
    <source>
        <dbReference type="Pfam" id="PF05175"/>
    </source>
</evidence>
<feature type="domain" description="Methyltransferase small" evidence="6">
    <location>
        <begin position="124"/>
        <end position="215"/>
    </location>
</feature>
<evidence type="ECO:0000259" key="7">
    <source>
        <dbReference type="Pfam" id="PF17827"/>
    </source>
</evidence>
<dbReference type="GO" id="GO:0032259">
    <property type="term" value="P:methylation"/>
    <property type="evidence" value="ECO:0007669"/>
    <property type="project" value="UniProtKB-KW"/>
</dbReference>
<accession>A0A6J7J3H0</accession>
<dbReference type="GO" id="GO:0003676">
    <property type="term" value="F:nucleic acid binding"/>
    <property type="evidence" value="ECO:0007669"/>
    <property type="project" value="InterPro"/>
</dbReference>
<dbReference type="EMBL" id="CAFBNB010000204">
    <property type="protein sequence ID" value="CAB4937636.1"/>
    <property type="molecule type" value="Genomic_DNA"/>
</dbReference>
<dbReference type="GO" id="GO:0102559">
    <property type="term" value="F:peptide chain release factor N(5)-glutamine methyltransferase activity"/>
    <property type="evidence" value="ECO:0007669"/>
    <property type="project" value="UniProtKB-EC"/>
</dbReference>
<feature type="domain" description="Release factor glutamine methyltransferase N-terminal" evidence="7">
    <location>
        <begin position="19"/>
        <end position="85"/>
    </location>
</feature>
<evidence type="ECO:0000313" key="8">
    <source>
        <dbReference type="EMBL" id="CAB4937636.1"/>
    </source>
</evidence>
<keyword evidence="2" id="KW-0489">Methyltransferase</keyword>
<dbReference type="SUPFAM" id="SSF53335">
    <property type="entry name" value="S-adenosyl-L-methionine-dependent methyltransferases"/>
    <property type="match status" value="1"/>
</dbReference>
<dbReference type="PANTHER" id="PTHR18895:SF74">
    <property type="entry name" value="MTRF1L RELEASE FACTOR GLUTAMINE METHYLTRANSFERASE"/>
    <property type="match status" value="1"/>
</dbReference>
<dbReference type="InterPro" id="IPR050320">
    <property type="entry name" value="N5-glutamine_MTase"/>
</dbReference>
<dbReference type="InterPro" id="IPR040758">
    <property type="entry name" value="PrmC_N"/>
</dbReference>